<reference evidence="1 2" key="1">
    <citation type="journal article" date="2023" name="Commun. Biol.">
        <title>Genome analysis of Parmales, the sister group of diatoms, reveals the evolutionary specialization of diatoms from phago-mixotrophs to photoautotrophs.</title>
        <authorList>
            <person name="Ban H."/>
            <person name="Sato S."/>
            <person name="Yoshikawa S."/>
            <person name="Yamada K."/>
            <person name="Nakamura Y."/>
            <person name="Ichinomiya M."/>
            <person name="Sato N."/>
            <person name="Blanc-Mathieu R."/>
            <person name="Endo H."/>
            <person name="Kuwata A."/>
            <person name="Ogata H."/>
        </authorList>
    </citation>
    <scope>NUCLEOTIDE SEQUENCE [LARGE SCALE GENOMIC DNA]</scope>
</reference>
<dbReference type="EMBL" id="BRYB01001840">
    <property type="protein sequence ID" value="GMI34786.1"/>
    <property type="molecule type" value="Genomic_DNA"/>
</dbReference>
<organism evidence="1 2">
    <name type="scientific">Tetraparma gracilis</name>
    <dbReference type="NCBI Taxonomy" id="2962635"/>
    <lineage>
        <taxon>Eukaryota</taxon>
        <taxon>Sar</taxon>
        <taxon>Stramenopiles</taxon>
        <taxon>Ochrophyta</taxon>
        <taxon>Bolidophyceae</taxon>
        <taxon>Parmales</taxon>
        <taxon>Triparmaceae</taxon>
        <taxon>Tetraparma</taxon>
    </lineage>
</organism>
<evidence type="ECO:0000313" key="2">
    <source>
        <dbReference type="Proteomes" id="UP001165060"/>
    </source>
</evidence>
<accession>A0ABQ6MXD1</accession>
<keyword evidence="2" id="KW-1185">Reference proteome</keyword>
<gene>
    <name evidence="1" type="ORF">TeGR_g7469</name>
</gene>
<dbReference type="Proteomes" id="UP001165060">
    <property type="component" value="Unassembled WGS sequence"/>
</dbReference>
<proteinExistence type="predicted"/>
<sequence>MPHPSPAPVRTHRFGVGFERPTRELFSDTTPNDRLPLRDALSSETCTLERSGRVRFNPPAGTVRSVELGGKWMEFWNARVEADTVKARGVLYDKRIFGLGKQTAAGLLEIGVKYEMTSLANIIRDGQVMKEEGVPPGVSEKRRGEFELGGKVVDAVAAFDLMKVADLLGVAPERPKTFGNSATRR</sequence>
<name>A0ABQ6MXD1_9STRA</name>
<comment type="caution">
    <text evidence="1">The sequence shown here is derived from an EMBL/GenBank/DDBJ whole genome shotgun (WGS) entry which is preliminary data.</text>
</comment>
<protein>
    <submittedName>
        <fullName evidence="1">Uncharacterized protein</fullName>
    </submittedName>
</protein>
<evidence type="ECO:0000313" key="1">
    <source>
        <dbReference type="EMBL" id="GMI34786.1"/>
    </source>
</evidence>